<reference evidence="5" key="1">
    <citation type="submission" date="2016-10" db="EMBL/GenBank/DDBJ databases">
        <authorList>
            <person name="Varghese N."/>
            <person name="Submissions S."/>
        </authorList>
    </citation>
    <scope>NUCLEOTIDE SEQUENCE [LARGE SCALE GENOMIC DNA]</scope>
    <source>
        <strain evidence="5">Jip14</strain>
    </source>
</reference>
<dbReference type="EMBL" id="FNZR01000002">
    <property type="protein sequence ID" value="SEK64294.1"/>
    <property type="molecule type" value="Genomic_DNA"/>
</dbReference>
<accession>A0A1H7IPR6</accession>
<feature type="domain" description="Enoyl reductase (ER)" evidence="3">
    <location>
        <begin position="10"/>
        <end position="320"/>
    </location>
</feature>
<dbReference type="PANTHER" id="PTHR48106:SF8">
    <property type="entry name" value="OS02G0805600 PROTEIN"/>
    <property type="match status" value="1"/>
</dbReference>
<keyword evidence="2" id="KW-0560">Oxidoreductase</keyword>
<dbReference type="NCBIfam" id="TIGR02824">
    <property type="entry name" value="quinone_pig3"/>
    <property type="match status" value="1"/>
</dbReference>
<evidence type="ECO:0000256" key="1">
    <source>
        <dbReference type="ARBA" id="ARBA00022857"/>
    </source>
</evidence>
<dbReference type="InterPro" id="IPR013149">
    <property type="entry name" value="ADH-like_C"/>
</dbReference>
<organism evidence="4 5">
    <name type="scientific">Parapedobacter koreensis</name>
    <dbReference type="NCBI Taxonomy" id="332977"/>
    <lineage>
        <taxon>Bacteria</taxon>
        <taxon>Pseudomonadati</taxon>
        <taxon>Bacteroidota</taxon>
        <taxon>Sphingobacteriia</taxon>
        <taxon>Sphingobacteriales</taxon>
        <taxon>Sphingobacteriaceae</taxon>
        <taxon>Parapedobacter</taxon>
    </lineage>
</organism>
<dbReference type="Gene3D" id="3.40.50.720">
    <property type="entry name" value="NAD(P)-binding Rossmann-like Domain"/>
    <property type="match status" value="1"/>
</dbReference>
<name>A0A1H7IPR6_9SPHI</name>
<gene>
    <name evidence="4" type="ORF">SAMN05421740_102316</name>
</gene>
<evidence type="ECO:0000256" key="2">
    <source>
        <dbReference type="ARBA" id="ARBA00023002"/>
    </source>
</evidence>
<dbReference type="InterPro" id="IPR014189">
    <property type="entry name" value="Quinone_OxRdtase_PIG3"/>
</dbReference>
<dbReference type="InterPro" id="IPR013154">
    <property type="entry name" value="ADH-like_N"/>
</dbReference>
<evidence type="ECO:0000313" key="5">
    <source>
        <dbReference type="Proteomes" id="UP000198916"/>
    </source>
</evidence>
<proteinExistence type="predicted"/>
<evidence type="ECO:0000313" key="4">
    <source>
        <dbReference type="EMBL" id="SEK64294.1"/>
    </source>
</evidence>
<dbReference type="GO" id="GO:0070402">
    <property type="term" value="F:NADPH binding"/>
    <property type="evidence" value="ECO:0007669"/>
    <property type="project" value="TreeGrafter"/>
</dbReference>
<dbReference type="STRING" id="332977.SAMN05421740_102316"/>
<dbReference type="OrthoDB" id="9787435at2"/>
<dbReference type="AlphaFoldDB" id="A0A1H7IPR6"/>
<dbReference type="Pfam" id="PF08240">
    <property type="entry name" value="ADH_N"/>
    <property type="match status" value="1"/>
</dbReference>
<dbReference type="SUPFAM" id="SSF50129">
    <property type="entry name" value="GroES-like"/>
    <property type="match status" value="1"/>
</dbReference>
<dbReference type="Proteomes" id="UP000198916">
    <property type="component" value="Unassembled WGS sequence"/>
</dbReference>
<dbReference type="Gene3D" id="3.90.180.10">
    <property type="entry name" value="Medium-chain alcohol dehydrogenases, catalytic domain"/>
    <property type="match status" value="1"/>
</dbReference>
<dbReference type="Pfam" id="PF00107">
    <property type="entry name" value="ADH_zinc_N"/>
    <property type="match status" value="1"/>
</dbReference>
<protein>
    <submittedName>
        <fullName evidence="4">Putative NAD(P)H quinone oxidoreductase, PIG3 family</fullName>
    </submittedName>
</protein>
<dbReference type="PANTHER" id="PTHR48106">
    <property type="entry name" value="QUINONE OXIDOREDUCTASE PIG3-RELATED"/>
    <property type="match status" value="1"/>
</dbReference>
<dbReference type="InterPro" id="IPR020843">
    <property type="entry name" value="ER"/>
</dbReference>
<dbReference type="InterPro" id="IPR036291">
    <property type="entry name" value="NAD(P)-bd_dom_sf"/>
</dbReference>
<keyword evidence="5" id="KW-1185">Reference proteome</keyword>
<keyword evidence="1" id="KW-0521">NADP</keyword>
<dbReference type="CDD" id="cd05276">
    <property type="entry name" value="p53_inducible_oxidoreductase"/>
    <property type="match status" value="1"/>
</dbReference>
<dbReference type="SUPFAM" id="SSF51735">
    <property type="entry name" value="NAD(P)-binding Rossmann-fold domains"/>
    <property type="match status" value="1"/>
</dbReference>
<dbReference type="InterPro" id="IPR011032">
    <property type="entry name" value="GroES-like_sf"/>
</dbReference>
<dbReference type="SMART" id="SM00829">
    <property type="entry name" value="PKS_ER"/>
    <property type="match status" value="1"/>
</dbReference>
<sequence length="323" mass="34752">MQAASITQYGDADGLSIQRRPVPTPRAKEVLIRVHAAGINRPDIFQRKGNYPAPPGVVADIPGLEVAGVVEACGAEVKRWVPGDRVCALLGGGGYAEFAAADEAHCLPIPANLDFVEAACLPETVFTVWHNVFQRGKLQCGETLLVHGGSGGIGTTAIQLGTAFGARVYATAGTREKCDFCEQLGAVAGINYHERDFAEELAGERIDVILDSIGAPYFEKHLSLLADEGRLVFINAVAGKHVQMNIIALMQRRLTFTGSTLRSRDNAFKATLREAVENHVWPLVEKGAFKPIIHQVFPLAAASDAHRLMESGNFIGKLALEVF</sequence>
<dbReference type="GO" id="GO:0016651">
    <property type="term" value="F:oxidoreductase activity, acting on NAD(P)H"/>
    <property type="evidence" value="ECO:0007669"/>
    <property type="project" value="TreeGrafter"/>
</dbReference>
<evidence type="ECO:0000259" key="3">
    <source>
        <dbReference type="SMART" id="SM00829"/>
    </source>
</evidence>